<dbReference type="Pfam" id="PF13302">
    <property type="entry name" value="Acetyltransf_3"/>
    <property type="match status" value="1"/>
</dbReference>
<dbReference type="Proteomes" id="UP000679008">
    <property type="component" value="Unassembled WGS sequence"/>
</dbReference>
<dbReference type="PROSITE" id="PS51186">
    <property type="entry name" value="GNAT"/>
    <property type="match status" value="1"/>
</dbReference>
<sequence length="168" mass="19957">MYRQIETERLLIRPINITDTSFILDLLNSDGWLQFIGDRKVKNVVDTEKYIQNILDNEKFYYSVFELKESKQKVGIITFLYRDNQQFPDIGFAMLPEFDKKGYAIEATKKYLEEIANEKKVNKVIAITLPDNSKSIRLIERLGLKYEDEIQDNSKILYLYSRTLFYNE</sequence>
<name>A0ABS5D1P3_9FLAO</name>
<reference evidence="2 3" key="1">
    <citation type="submission" date="2021-04" db="EMBL/GenBank/DDBJ databases">
        <title>Description of novel Flavobacterium sp. F-328.</title>
        <authorList>
            <person name="Saticioglu I.B."/>
        </authorList>
    </citation>
    <scope>NUCLEOTIDE SEQUENCE [LARGE SCALE GENOMIC DNA]</scope>
    <source>
        <strain evidence="2 3">F-328</strain>
    </source>
</reference>
<dbReference type="PANTHER" id="PTHR43792:SF1">
    <property type="entry name" value="N-ACETYLTRANSFERASE DOMAIN-CONTAINING PROTEIN"/>
    <property type="match status" value="1"/>
</dbReference>
<keyword evidence="3" id="KW-1185">Reference proteome</keyword>
<dbReference type="PANTHER" id="PTHR43792">
    <property type="entry name" value="GNAT FAMILY, PUTATIVE (AFU_ORTHOLOGUE AFUA_3G00765)-RELATED-RELATED"/>
    <property type="match status" value="1"/>
</dbReference>
<evidence type="ECO:0000313" key="2">
    <source>
        <dbReference type="EMBL" id="MBQ0907946.1"/>
    </source>
</evidence>
<comment type="caution">
    <text evidence="2">The sequence shown here is derived from an EMBL/GenBank/DDBJ whole genome shotgun (WGS) entry which is preliminary data.</text>
</comment>
<evidence type="ECO:0000259" key="1">
    <source>
        <dbReference type="PROSITE" id="PS51186"/>
    </source>
</evidence>
<dbReference type="InterPro" id="IPR051531">
    <property type="entry name" value="N-acetyltransferase"/>
</dbReference>
<evidence type="ECO:0000313" key="3">
    <source>
        <dbReference type="Proteomes" id="UP000679008"/>
    </source>
</evidence>
<dbReference type="SUPFAM" id="SSF55729">
    <property type="entry name" value="Acyl-CoA N-acyltransferases (Nat)"/>
    <property type="match status" value="1"/>
</dbReference>
<dbReference type="Gene3D" id="3.40.630.30">
    <property type="match status" value="1"/>
</dbReference>
<accession>A0ABS5D1P3</accession>
<organism evidence="2 3">
    <name type="scientific">Flavobacterium erciyesense</name>
    <dbReference type="NCBI Taxonomy" id="2825842"/>
    <lineage>
        <taxon>Bacteria</taxon>
        <taxon>Pseudomonadati</taxon>
        <taxon>Bacteroidota</taxon>
        <taxon>Flavobacteriia</taxon>
        <taxon>Flavobacteriales</taxon>
        <taxon>Flavobacteriaceae</taxon>
        <taxon>Flavobacterium</taxon>
    </lineage>
</organism>
<proteinExistence type="predicted"/>
<dbReference type="InterPro" id="IPR016181">
    <property type="entry name" value="Acyl_CoA_acyltransferase"/>
</dbReference>
<dbReference type="InterPro" id="IPR000182">
    <property type="entry name" value="GNAT_dom"/>
</dbReference>
<gene>
    <name evidence="2" type="ORF">KBJ98_04445</name>
</gene>
<dbReference type="RefSeq" id="WP_210788450.1">
    <property type="nucleotide sequence ID" value="NZ_JAGPXB010000003.1"/>
</dbReference>
<feature type="domain" description="N-acetyltransferase" evidence="1">
    <location>
        <begin position="10"/>
        <end position="165"/>
    </location>
</feature>
<dbReference type="EMBL" id="JAGPXB010000003">
    <property type="protein sequence ID" value="MBQ0907946.1"/>
    <property type="molecule type" value="Genomic_DNA"/>
</dbReference>
<protein>
    <submittedName>
        <fullName evidence="2">GNAT family N-acetyltransferase</fullName>
    </submittedName>
</protein>